<reference evidence="4 5" key="1">
    <citation type="journal article" date="2016" name="Sci. Rep.">
        <title>Peltaster fructicola genome reveals evolution from an invasive phytopathogen to an ectophytic parasite.</title>
        <authorList>
            <person name="Xu C."/>
            <person name="Chen H."/>
            <person name="Gleason M.L."/>
            <person name="Xu J.R."/>
            <person name="Liu H."/>
            <person name="Zhang R."/>
            <person name="Sun G."/>
        </authorList>
    </citation>
    <scope>NUCLEOTIDE SEQUENCE [LARGE SCALE GENOMIC DNA]</scope>
    <source>
        <strain evidence="4 5">LNHT1506</strain>
    </source>
</reference>
<dbReference type="SMART" id="SM01110">
    <property type="entry name" value="Cutinase"/>
    <property type="match status" value="1"/>
</dbReference>
<feature type="signal peptide" evidence="3">
    <location>
        <begin position="1"/>
        <end position="17"/>
    </location>
</feature>
<dbReference type="Pfam" id="PF01083">
    <property type="entry name" value="Cutinase"/>
    <property type="match status" value="1"/>
</dbReference>
<dbReference type="EMBL" id="CP051143">
    <property type="protein sequence ID" value="QIX01959.1"/>
    <property type="molecule type" value="Genomic_DNA"/>
</dbReference>
<evidence type="ECO:0000256" key="3">
    <source>
        <dbReference type="SAM" id="SignalP"/>
    </source>
</evidence>
<keyword evidence="1" id="KW-0378">Hydrolase</keyword>
<keyword evidence="2" id="KW-1015">Disulfide bond</keyword>
<dbReference type="Proteomes" id="UP000503462">
    <property type="component" value="Chromosome 5"/>
</dbReference>
<evidence type="ECO:0000313" key="5">
    <source>
        <dbReference type="Proteomes" id="UP000503462"/>
    </source>
</evidence>
<evidence type="ECO:0000256" key="1">
    <source>
        <dbReference type="ARBA" id="ARBA00022801"/>
    </source>
</evidence>
<evidence type="ECO:0000313" key="4">
    <source>
        <dbReference type="EMBL" id="QIX01959.1"/>
    </source>
</evidence>
<evidence type="ECO:0008006" key="6">
    <source>
        <dbReference type="Google" id="ProtNLM"/>
    </source>
</evidence>
<dbReference type="InterPro" id="IPR029058">
    <property type="entry name" value="AB_hydrolase_fold"/>
</dbReference>
<dbReference type="AlphaFoldDB" id="A0A6H0Y549"/>
<dbReference type="PANTHER" id="PTHR33630">
    <property type="entry name" value="CUTINASE RV1984C-RELATED-RELATED"/>
    <property type="match status" value="1"/>
</dbReference>
<dbReference type="GO" id="GO:0052689">
    <property type="term" value="F:carboxylic ester hydrolase activity"/>
    <property type="evidence" value="ECO:0007669"/>
    <property type="project" value="UniProtKB-ARBA"/>
</dbReference>
<organism evidence="4 5">
    <name type="scientific">Peltaster fructicola</name>
    <dbReference type="NCBI Taxonomy" id="286661"/>
    <lineage>
        <taxon>Eukaryota</taxon>
        <taxon>Fungi</taxon>
        <taxon>Dikarya</taxon>
        <taxon>Ascomycota</taxon>
        <taxon>Pezizomycotina</taxon>
        <taxon>Dothideomycetes</taxon>
        <taxon>Dothideomycetes incertae sedis</taxon>
        <taxon>Peltaster</taxon>
    </lineage>
</organism>
<name>A0A6H0Y549_9PEZI</name>
<keyword evidence="5" id="KW-1185">Reference proteome</keyword>
<keyword evidence="3" id="KW-0732">Signal</keyword>
<evidence type="ECO:0000256" key="2">
    <source>
        <dbReference type="ARBA" id="ARBA00023157"/>
    </source>
</evidence>
<sequence>MLLKALATSIVLPLTLAAEAECHDYVLISTRGTFEVQGPSLGFVQMINTTFNTLSNGIEYDTVYPAVANLSGVVAGIEDITRYINNSVLACPQQKYGLLGYSQGASVTDISLHNFIDPSSAAYAAIKAVVVIGNPGHVYGSAANVDENGGDATRNFTGSYYLGGGGAIPDVYYNDDKVLDICWQGDVVCALPPNGTFAIEPAHLLYPNSAKVQSMGAEFLISKLKGSSSSVASTIMPTSTAAASASASASVCSARKTATSSLSYTQATTTAATYQGTATSGWSYNFEFVLGAAAAIVMLML</sequence>
<dbReference type="SUPFAM" id="SSF53474">
    <property type="entry name" value="alpha/beta-Hydrolases"/>
    <property type="match status" value="1"/>
</dbReference>
<dbReference type="PANTHER" id="PTHR33630:SF9">
    <property type="entry name" value="CUTINASE 4"/>
    <property type="match status" value="1"/>
</dbReference>
<dbReference type="OrthoDB" id="3225429at2759"/>
<gene>
    <name evidence="4" type="ORF">AMS68_007476</name>
</gene>
<dbReference type="InterPro" id="IPR000675">
    <property type="entry name" value="Cutinase/axe"/>
</dbReference>
<feature type="chain" id="PRO_5026076992" description="Cutinase" evidence="3">
    <location>
        <begin position="18"/>
        <end position="301"/>
    </location>
</feature>
<protein>
    <recommendedName>
        <fullName evidence="6">Cutinase</fullName>
    </recommendedName>
</protein>
<accession>A0A6H0Y549</accession>
<proteinExistence type="predicted"/>
<dbReference type="Gene3D" id="3.40.50.1820">
    <property type="entry name" value="alpha/beta hydrolase"/>
    <property type="match status" value="1"/>
</dbReference>